<keyword evidence="2" id="KW-1185">Reference proteome</keyword>
<dbReference type="EMBL" id="KV929556">
    <property type="protein sequence ID" value="PIO34464.1"/>
    <property type="molecule type" value="Genomic_DNA"/>
</dbReference>
<proteinExistence type="predicted"/>
<evidence type="ECO:0000313" key="2">
    <source>
        <dbReference type="Proteomes" id="UP000228934"/>
    </source>
</evidence>
<accession>A0A2G9S2Y7</accession>
<name>A0A2G9S2Y7_AQUCT</name>
<sequence>MYYWQNECRYVALFEGPGANQGGCHCFTVKNQRFLCTCLPNSNFLLLGLKFIVPFVGSCLPF</sequence>
<evidence type="ECO:0000313" key="1">
    <source>
        <dbReference type="EMBL" id="PIO34464.1"/>
    </source>
</evidence>
<dbReference type="AlphaFoldDB" id="A0A2G9S2Y7"/>
<reference evidence="2" key="1">
    <citation type="journal article" date="2017" name="Nat. Commun.">
        <title>The North American bullfrog draft genome provides insight into hormonal regulation of long noncoding RNA.</title>
        <authorList>
            <person name="Hammond S.A."/>
            <person name="Warren R.L."/>
            <person name="Vandervalk B.P."/>
            <person name="Kucuk E."/>
            <person name="Khan H."/>
            <person name="Gibb E.A."/>
            <person name="Pandoh P."/>
            <person name="Kirk H."/>
            <person name="Zhao Y."/>
            <person name="Jones M."/>
            <person name="Mungall A.J."/>
            <person name="Coope R."/>
            <person name="Pleasance S."/>
            <person name="Moore R.A."/>
            <person name="Holt R.A."/>
            <person name="Round J.M."/>
            <person name="Ohora S."/>
            <person name="Walle B.V."/>
            <person name="Veldhoen N."/>
            <person name="Helbing C.C."/>
            <person name="Birol I."/>
        </authorList>
    </citation>
    <scope>NUCLEOTIDE SEQUENCE [LARGE SCALE GENOMIC DNA]</scope>
</reference>
<dbReference type="Proteomes" id="UP000228934">
    <property type="component" value="Unassembled WGS sequence"/>
</dbReference>
<organism evidence="1 2">
    <name type="scientific">Aquarana catesbeiana</name>
    <name type="common">American bullfrog</name>
    <name type="synonym">Rana catesbeiana</name>
    <dbReference type="NCBI Taxonomy" id="8400"/>
    <lineage>
        <taxon>Eukaryota</taxon>
        <taxon>Metazoa</taxon>
        <taxon>Chordata</taxon>
        <taxon>Craniata</taxon>
        <taxon>Vertebrata</taxon>
        <taxon>Euteleostomi</taxon>
        <taxon>Amphibia</taxon>
        <taxon>Batrachia</taxon>
        <taxon>Anura</taxon>
        <taxon>Neobatrachia</taxon>
        <taxon>Ranoidea</taxon>
        <taxon>Ranidae</taxon>
        <taxon>Aquarana</taxon>
    </lineage>
</organism>
<gene>
    <name evidence="1" type="ORF">AB205_0046350</name>
</gene>
<protein>
    <submittedName>
        <fullName evidence="1">Uncharacterized protein</fullName>
    </submittedName>
</protein>